<feature type="compositionally biased region" description="Basic and acidic residues" evidence="1">
    <location>
        <begin position="69"/>
        <end position="81"/>
    </location>
</feature>
<proteinExistence type="predicted"/>
<feature type="compositionally biased region" description="Basic and acidic residues" evidence="1">
    <location>
        <begin position="1"/>
        <end position="15"/>
    </location>
</feature>
<accession>A0ABR1V877</accession>
<sequence length="228" mass="26027">MDYGRRSDRYDDYSPPRHHRGPGAVESTYVRDGGREYQQYGHRRRASDGERSTYRQEHYELPRPPPKGRHYDYEEIYEVERRRRPAHSQRRPSYSTGPVTRSRNISTSTSYSDERDRQHHPSRRHSQPNHHHERKKSSSGKDPFGLDLNWKQAAEAAAGAAAAEAWRSRGNPDKMRRVATAAAGAVAVDLALGRGAGDEKNKRHAVESAIGGLVFDRMVNGSRDKVKR</sequence>
<keyword evidence="3" id="KW-1185">Reference proteome</keyword>
<protein>
    <submittedName>
        <fullName evidence="2">Uncharacterized protein</fullName>
    </submittedName>
</protein>
<feature type="compositionally biased region" description="Polar residues" evidence="1">
    <location>
        <begin position="94"/>
        <end position="111"/>
    </location>
</feature>
<reference evidence="2 3" key="1">
    <citation type="submission" date="2023-01" db="EMBL/GenBank/DDBJ databases">
        <title>Analysis of 21 Apiospora genomes using comparative genomics revels a genus with tremendous synthesis potential of carbohydrate active enzymes and secondary metabolites.</title>
        <authorList>
            <person name="Sorensen T."/>
        </authorList>
    </citation>
    <scope>NUCLEOTIDE SEQUENCE [LARGE SCALE GENOMIC DNA]</scope>
    <source>
        <strain evidence="2 3">CBS 114990</strain>
    </source>
</reference>
<dbReference type="RefSeq" id="XP_066662936.1">
    <property type="nucleotide sequence ID" value="XM_066817244.1"/>
</dbReference>
<evidence type="ECO:0000313" key="3">
    <source>
        <dbReference type="Proteomes" id="UP001433268"/>
    </source>
</evidence>
<organism evidence="2 3">
    <name type="scientific">Apiospora hydei</name>
    <dbReference type="NCBI Taxonomy" id="1337664"/>
    <lineage>
        <taxon>Eukaryota</taxon>
        <taxon>Fungi</taxon>
        <taxon>Dikarya</taxon>
        <taxon>Ascomycota</taxon>
        <taxon>Pezizomycotina</taxon>
        <taxon>Sordariomycetes</taxon>
        <taxon>Xylariomycetidae</taxon>
        <taxon>Amphisphaeriales</taxon>
        <taxon>Apiosporaceae</taxon>
        <taxon>Apiospora</taxon>
    </lineage>
</organism>
<feature type="compositionally biased region" description="Basic residues" evidence="1">
    <location>
        <begin position="120"/>
        <end position="138"/>
    </location>
</feature>
<feature type="compositionally biased region" description="Basic and acidic residues" evidence="1">
    <location>
        <begin position="46"/>
        <end position="61"/>
    </location>
</feature>
<dbReference type="Proteomes" id="UP001433268">
    <property type="component" value="Unassembled WGS sequence"/>
</dbReference>
<name>A0ABR1V877_9PEZI</name>
<feature type="region of interest" description="Disordered" evidence="1">
    <location>
        <begin position="1"/>
        <end position="149"/>
    </location>
</feature>
<evidence type="ECO:0000256" key="1">
    <source>
        <dbReference type="SAM" id="MobiDB-lite"/>
    </source>
</evidence>
<dbReference type="EMBL" id="JAQQWN010000009">
    <property type="protein sequence ID" value="KAK8066183.1"/>
    <property type="molecule type" value="Genomic_DNA"/>
</dbReference>
<evidence type="ECO:0000313" key="2">
    <source>
        <dbReference type="EMBL" id="KAK8066183.1"/>
    </source>
</evidence>
<comment type="caution">
    <text evidence="2">The sequence shown here is derived from an EMBL/GenBank/DDBJ whole genome shotgun (WGS) entry which is preliminary data.</text>
</comment>
<gene>
    <name evidence="2" type="ORF">PG997_012930</name>
</gene>
<dbReference type="GeneID" id="92050304"/>